<dbReference type="EMBL" id="BKCP01013181">
    <property type="protein sequence ID" value="GER57130.1"/>
    <property type="molecule type" value="Genomic_DNA"/>
</dbReference>
<dbReference type="AlphaFoldDB" id="A0A5A7RIY9"/>
<proteinExistence type="predicted"/>
<organism evidence="1 2">
    <name type="scientific">Striga asiatica</name>
    <name type="common">Asiatic witchweed</name>
    <name type="synonym">Buchnera asiatica</name>
    <dbReference type="NCBI Taxonomy" id="4170"/>
    <lineage>
        <taxon>Eukaryota</taxon>
        <taxon>Viridiplantae</taxon>
        <taxon>Streptophyta</taxon>
        <taxon>Embryophyta</taxon>
        <taxon>Tracheophyta</taxon>
        <taxon>Spermatophyta</taxon>
        <taxon>Magnoliopsida</taxon>
        <taxon>eudicotyledons</taxon>
        <taxon>Gunneridae</taxon>
        <taxon>Pentapetalae</taxon>
        <taxon>asterids</taxon>
        <taxon>lamiids</taxon>
        <taxon>Lamiales</taxon>
        <taxon>Orobanchaceae</taxon>
        <taxon>Buchnereae</taxon>
        <taxon>Striga</taxon>
    </lineage>
</organism>
<keyword evidence="2" id="KW-1185">Reference proteome</keyword>
<gene>
    <name evidence="1" type="ORF">STAS_34927</name>
</gene>
<reference evidence="2" key="1">
    <citation type="journal article" date="2019" name="Curr. Biol.">
        <title>Genome Sequence of Striga asiatica Provides Insight into the Evolution of Plant Parasitism.</title>
        <authorList>
            <person name="Yoshida S."/>
            <person name="Kim S."/>
            <person name="Wafula E.K."/>
            <person name="Tanskanen J."/>
            <person name="Kim Y.M."/>
            <person name="Honaas L."/>
            <person name="Yang Z."/>
            <person name="Spallek T."/>
            <person name="Conn C.E."/>
            <person name="Ichihashi Y."/>
            <person name="Cheong K."/>
            <person name="Cui S."/>
            <person name="Der J.P."/>
            <person name="Gundlach H."/>
            <person name="Jiao Y."/>
            <person name="Hori C."/>
            <person name="Ishida J.K."/>
            <person name="Kasahara H."/>
            <person name="Kiba T."/>
            <person name="Kim M.S."/>
            <person name="Koo N."/>
            <person name="Laohavisit A."/>
            <person name="Lee Y.H."/>
            <person name="Lumba S."/>
            <person name="McCourt P."/>
            <person name="Mortimer J.C."/>
            <person name="Mutuku J.M."/>
            <person name="Nomura T."/>
            <person name="Sasaki-Sekimoto Y."/>
            <person name="Seto Y."/>
            <person name="Wang Y."/>
            <person name="Wakatake T."/>
            <person name="Sakakibara H."/>
            <person name="Demura T."/>
            <person name="Yamaguchi S."/>
            <person name="Yoneyama K."/>
            <person name="Manabe R.I."/>
            <person name="Nelson D.C."/>
            <person name="Schulman A.H."/>
            <person name="Timko M.P."/>
            <person name="dePamphilis C.W."/>
            <person name="Choi D."/>
            <person name="Shirasu K."/>
        </authorList>
    </citation>
    <scope>NUCLEOTIDE SEQUENCE [LARGE SCALE GENOMIC DNA]</scope>
    <source>
        <strain evidence="2">cv. UVA1</strain>
    </source>
</reference>
<name>A0A5A7RIY9_STRAF</name>
<sequence>MIPLIRQTPCFITTICESSGWRAFNSFRTSSMLALWSAVNCSATILFDPSKQPITALESPKLATNKIPFQMTPTKQHDPIAAIAETLKMSQLNLKKPIIIGGKELPIGL</sequence>
<protein>
    <submittedName>
        <fullName evidence="1">Peptidase C78</fullName>
    </submittedName>
</protein>
<evidence type="ECO:0000313" key="1">
    <source>
        <dbReference type="EMBL" id="GER57130.1"/>
    </source>
</evidence>
<evidence type="ECO:0000313" key="2">
    <source>
        <dbReference type="Proteomes" id="UP000325081"/>
    </source>
</evidence>
<accession>A0A5A7RIY9</accession>
<dbReference type="Proteomes" id="UP000325081">
    <property type="component" value="Unassembled WGS sequence"/>
</dbReference>
<comment type="caution">
    <text evidence="1">The sequence shown here is derived from an EMBL/GenBank/DDBJ whole genome shotgun (WGS) entry which is preliminary data.</text>
</comment>